<accession>A0ABY7K4G1</accession>
<dbReference type="RefSeq" id="WP_269445616.1">
    <property type="nucleotide sequence ID" value="NZ_CP097463.1"/>
</dbReference>
<name>A0ABY7K4G1_9ACTN</name>
<dbReference type="Pfam" id="PF05488">
    <property type="entry name" value="PAAR_motif"/>
    <property type="match status" value="1"/>
</dbReference>
<dbReference type="InterPro" id="IPR008727">
    <property type="entry name" value="PAAR_motif"/>
</dbReference>
<sequence length="94" mass="8870">MPPAARVGDLTPHPGVITGPGVATVLIGGLPASVLGDLHTCSFPPPAGPHPPSPMTAKAVSVLIGGSPAVTVGDLSGCGAPVLPPGCPTVLIGG</sequence>
<gene>
    <name evidence="1" type="ORF">M6B22_10025</name>
</gene>
<dbReference type="Gene3D" id="2.60.200.60">
    <property type="match status" value="1"/>
</dbReference>
<protein>
    <submittedName>
        <fullName evidence="1">PAAR domain-containing protein</fullName>
    </submittedName>
</protein>
<dbReference type="Proteomes" id="UP001164693">
    <property type="component" value="Chromosome"/>
</dbReference>
<dbReference type="EMBL" id="CP097463">
    <property type="protein sequence ID" value="WAX59075.1"/>
    <property type="molecule type" value="Genomic_DNA"/>
</dbReference>
<reference evidence="1" key="1">
    <citation type="submission" date="2022-05" db="EMBL/GenBank/DDBJ databases">
        <title>Jatrophihabitans sp. SB3-54 whole genome sequence.</title>
        <authorList>
            <person name="Suh M.K."/>
            <person name="Eom M.K."/>
            <person name="Kim J.S."/>
            <person name="Kim H.S."/>
            <person name="Do H.E."/>
            <person name="Shin Y.K."/>
            <person name="Lee J.-S."/>
        </authorList>
    </citation>
    <scope>NUCLEOTIDE SEQUENCE</scope>
    <source>
        <strain evidence="1">SB3-54</strain>
    </source>
</reference>
<evidence type="ECO:0000313" key="1">
    <source>
        <dbReference type="EMBL" id="WAX59075.1"/>
    </source>
</evidence>
<keyword evidence="2" id="KW-1185">Reference proteome</keyword>
<organism evidence="1 2">
    <name type="scientific">Jatrophihabitans cynanchi</name>
    <dbReference type="NCBI Taxonomy" id="2944128"/>
    <lineage>
        <taxon>Bacteria</taxon>
        <taxon>Bacillati</taxon>
        <taxon>Actinomycetota</taxon>
        <taxon>Actinomycetes</taxon>
        <taxon>Jatrophihabitantales</taxon>
        <taxon>Jatrophihabitantaceae</taxon>
        <taxon>Jatrophihabitans</taxon>
    </lineage>
</organism>
<proteinExistence type="predicted"/>
<evidence type="ECO:0000313" key="2">
    <source>
        <dbReference type="Proteomes" id="UP001164693"/>
    </source>
</evidence>